<feature type="transmembrane region" description="Helical" evidence="1">
    <location>
        <begin position="161"/>
        <end position="177"/>
    </location>
</feature>
<keyword evidence="1" id="KW-0812">Transmembrane</keyword>
<gene>
    <name evidence="2" type="ORF">SEVIR_5G286500v2</name>
</gene>
<evidence type="ECO:0000256" key="1">
    <source>
        <dbReference type="SAM" id="Phobius"/>
    </source>
</evidence>
<keyword evidence="3" id="KW-1185">Reference proteome</keyword>
<keyword evidence="1" id="KW-0472">Membrane</keyword>
<organism evidence="2 3">
    <name type="scientific">Setaria viridis</name>
    <name type="common">Green bristlegrass</name>
    <name type="synonym">Setaria italica subsp. viridis</name>
    <dbReference type="NCBI Taxonomy" id="4556"/>
    <lineage>
        <taxon>Eukaryota</taxon>
        <taxon>Viridiplantae</taxon>
        <taxon>Streptophyta</taxon>
        <taxon>Embryophyta</taxon>
        <taxon>Tracheophyta</taxon>
        <taxon>Spermatophyta</taxon>
        <taxon>Magnoliopsida</taxon>
        <taxon>Liliopsida</taxon>
        <taxon>Poales</taxon>
        <taxon>Poaceae</taxon>
        <taxon>PACMAD clade</taxon>
        <taxon>Panicoideae</taxon>
        <taxon>Panicodae</taxon>
        <taxon>Paniceae</taxon>
        <taxon>Cenchrinae</taxon>
        <taxon>Setaria</taxon>
    </lineage>
</organism>
<dbReference type="EMBL" id="CM016556">
    <property type="protein sequence ID" value="TKW16230.1"/>
    <property type="molecule type" value="Genomic_DNA"/>
</dbReference>
<dbReference type="Proteomes" id="UP000298652">
    <property type="component" value="Chromosome 5"/>
</dbReference>
<proteinExistence type="predicted"/>
<protein>
    <submittedName>
        <fullName evidence="2">Uncharacterized protein</fullName>
    </submittedName>
</protein>
<evidence type="ECO:0000313" key="2">
    <source>
        <dbReference type="EMBL" id="TKW16230.1"/>
    </source>
</evidence>
<keyword evidence="1" id="KW-1133">Transmembrane helix</keyword>
<feature type="transmembrane region" description="Helical" evidence="1">
    <location>
        <begin position="106"/>
        <end position="126"/>
    </location>
</feature>
<dbReference type="AlphaFoldDB" id="A0A4U6UJ34"/>
<name>A0A4U6UJ34_SETVI</name>
<reference evidence="2" key="1">
    <citation type="submission" date="2019-03" db="EMBL/GenBank/DDBJ databases">
        <title>WGS assembly of Setaria viridis.</title>
        <authorList>
            <person name="Huang P."/>
            <person name="Jenkins J."/>
            <person name="Grimwood J."/>
            <person name="Barry K."/>
            <person name="Healey A."/>
            <person name="Mamidi S."/>
            <person name="Sreedasyam A."/>
            <person name="Shu S."/>
            <person name="Feldman M."/>
            <person name="Wu J."/>
            <person name="Yu Y."/>
            <person name="Chen C."/>
            <person name="Johnson J."/>
            <person name="Rokhsar D."/>
            <person name="Baxter I."/>
            <person name="Schmutz J."/>
            <person name="Brutnell T."/>
            <person name="Kellogg E."/>
        </authorList>
    </citation>
    <scope>NUCLEOTIDE SEQUENCE [LARGE SCALE GENOMIC DNA]</scope>
</reference>
<accession>A0A4U6UJ34</accession>
<dbReference type="OMA" id="MAHANPI"/>
<sequence length="178" mass="18648">MEDIFENPIVVAVIEVFSGRLADADAIEAVQRFIDLVRADIHRNAALHNEAAAQLAVARERYAAALLEAASELGTEDVAVVGSPELAARAAAYAELKDRIERALRLQAVLVQALGFLILLRAAAYAWSRAPLIPGVLATAAAAYALAYAASGGAVTPGPASLVRIAVLLLVFLFGFLG</sequence>
<evidence type="ECO:0000313" key="3">
    <source>
        <dbReference type="Proteomes" id="UP000298652"/>
    </source>
</evidence>
<feature type="transmembrane region" description="Helical" evidence="1">
    <location>
        <begin position="132"/>
        <end position="149"/>
    </location>
</feature>
<dbReference type="Gramene" id="TKW16230">
    <property type="protein sequence ID" value="TKW16230"/>
    <property type="gene ID" value="SEVIR_5G286500v2"/>
</dbReference>